<feature type="signal peptide" evidence="14">
    <location>
        <begin position="1"/>
        <end position="20"/>
    </location>
</feature>
<feature type="binding site" evidence="13">
    <location>
        <position position="321"/>
    </location>
    <ligand>
        <name>Zn(2+)</name>
        <dbReference type="ChEBI" id="CHEBI:29105"/>
        <note>catalytic</note>
    </ligand>
</feature>
<dbReference type="Gene3D" id="1.10.390.10">
    <property type="entry name" value="Neutral Protease Domain 2"/>
    <property type="match status" value="1"/>
</dbReference>
<dbReference type="SUPFAM" id="SSF55486">
    <property type="entry name" value="Metalloproteases ('zincins'), catalytic domain"/>
    <property type="match status" value="1"/>
</dbReference>
<evidence type="ECO:0000256" key="9">
    <source>
        <dbReference type="ARBA" id="ARBA00022801"/>
    </source>
</evidence>
<keyword evidence="10 13" id="KW-0862">Zinc</keyword>
<evidence type="ECO:0000256" key="3">
    <source>
        <dbReference type="ARBA" id="ARBA00010136"/>
    </source>
</evidence>
<feature type="domain" description="Peptidase M1 membrane alanine aminopeptidase" evidence="15">
    <location>
        <begin position="268"/>
        <end position="459"/>
    </location>
</feature>
<evidence type="ECO:0000256" key="14">
    <source>
        <dbReference type="SAM" id="SignalP"/>
    </source>
</evidence>
<reference evidence="17 18" key="1">
    <citation type="journal article" date="2017" name="Int. J. Syst. Evol. Microbiol.">
        <title>Mucilaginibacterpsychrotolerans sp. nov., isolated from peatlands.</title>
        <authorList>
            <person name="Deng Y."/>
            <person name="Shen L."/>
            <person name="Xu B."/>
            <person name="Liu Y."/>
            <person name="Gu Z."/>
            <person name="Liu H."/>
            <person name="Zhou Y."/>
        </authorList>
    </citation>
    <scope>NUCLEOTIDE SEQUENCE [LARGE SCALE GENOMIC DNA]</scope>
    <source>
        <strain evidence="17 18">NH7-4</strain>
    </source>
</reference>
<evidence type="ECO:0000256" key="12">
    <source>
        <dbReference type="PIRSR" id="PIRSR634015-1"/>
    </source>
</evidence>
<dbReference type="Pfam" id="PF01433">
    <property type="entry name" value="Peptidase_M1"/>
    <property type="match status" value="1"/>
</dbReference>
<keyword evidence="7" id="KW-0645">Protease</keyword>
<comment type="caution">
    <text evidence="17">The sequence shown here is derived from an EMBL/GenBank/DDBJ whole genome shotgun (WGS) entry which is preliminary data.</text>
</comment>
<keyword evidence="9" id="KW-0378">Hydrolase</keyword>
<evidence type="ECO:0000256" key="1">
    <source>
        <dbReference type="ARBA" id="ARBA00000098"/>
    </source>
</evidence>
<feature type="binding site" evidence="13">
    <location>
        <position position="344"/>
    </location>
    <ligand>
        <name>Zn(2+)</name>
        <dbReference type="ChEBI" id="CHEBI:29105"/>
        <note>catalytic</note>
    </ligand>
</feature>
<dbReference type="EC" id="3.4.11.2" evidence="4"/>
<feature type="chain" id="PRO_5021239298" description="Aminopeptidase N" evidence="14">
    <location>
        <begin position="21"/>
        <end position="534"/>
    </location>
</feature>
<dbReference type="GO" id="GO:0008270">
    <property type="term" value="F:zinc ion binding"/>
    <property type="evidence" value="ECO:0007669"/>
    <property type="project" value="InterPro"/>
</dbReference>
<comment type="catalytic activity">
    <reaction evidence="1">
        <text>Release of an N-terminal amino acid, Xaa-|-Yaa- from a peptide, amide or arylamide. Xaa is preferably Ala, but may be most amino acids including Pro (slow action). When a terminal hydrophobic residue is followed by a prolyl residue, the two may be released as an intact Xaa-Pro dipeptide.</text>
        <dbReference type="EC" id="3.4.11.2"/>
    </reaction>
</comment>
<dbReference type="InterPro" id="IPR045357">
    <property type="entry name" value="Aminopeptidase_N-like_N"/>
</dbReference>
<dbReference type="CDD" id="cd09603">
    <property type="entry name" value="M1_APN_like"/>
    <property type="match status" value="1"/>
</dbReference>
<dbReference type="EMBL" id="SOZE01000020">
    <property type="protein sequence ID" value="TFF35639.1"/>
    <property type="molecule type" value="Genomic_DNA"/>
</dbReference>
<dbReference type="InterPro" id="IPR014782">
    <property type="entry name" value="Peptidase_M1_dom"/>
</dbReference>
<dbReference type="InterPro" id="IPR042097">
    <property type="entry name" value="Aminopeptidase_N-like_N_sf"/>
</dbReference>
<dbReference type="InterPro" id="IPR034015">
    <property type="entry name" value="M1_LTA4H"/>
</dbReference>
<keyword evidence="8 13" id="KW-0479">Metal-binding</keyword>
<evidence type="ECO:0000256" key="13">
    <source>
        <dbReference type="PIRSR" id="PIRSR634015-3"/>
    </source>
</evidence>
<name>A0A4Y8S9D6_9SPHI</name>
<evidence type="ECO:0000313" key="17">
    <source>
        <dbReference type="EMBL" id="TFF35639.1"/>
    </source>
</evidence>
<dbReference type="PRINTS" id="PR00756">
    <property type="entry name" value="ALADIPTASE"/>
</dbReference>
<dbReference type="RefSeq" id="WP_133233181.1">
    <property type="nucleotide sequence ID" value="NZ_SOZE01000020.1"/>
</dbReference>
<feature type="active site" description="Proton acceptor" evidence="12">
    <location>
        <position position="322"/>
    </location>
</feature>
<evidence type="ECO:0000256" key="2">
    <source>
        <dbReference type="ARBA" id="ARBA00004496"/>
    </source>
</evidence>
<proteinExistence type="inferred from homology"/>
<dbReference type="GO" id="GO:0006508">
    <property type="term" value="P:proteolysis"/>
    <property type="evidence" value="ECO:0007669"/>
    <property type="project" value="UniProtKB-KW"/>
</dbReference>
<gene>
    <name evidence="17" type="ORF">E2R66_18195</name>
</gene>
<dbReference type="InterPro" id="IPR001930">
    <property type="entry name" value="Peptidase_M1"/>
</dbReference>
<dbReference type="OrthoDB" id="100605at2"/>
<comment type="cofactor">
    <cofactor evidence="13">
        <name>Zn(2+)</name>
        <dbReference type="ChEBI" id="CHEBI:29105"/>
    </cofactor>
    <text evidence="13">Binds 1 zinc ion per subunit.</text>
</comment>
<accession>A0A4Y8S9D6</accession>
<sequence length="534" mass="60008">MKIKPYLITIFCALSLTASAQKSKITSGGVLKPEQANMDIRHYNIALDVNFEHKTIDGYATIDLLLAKPTHALLFDLLDSLNVSAVLVNGKKEPFTYKSNMITINTVKELAAGKASVKVVYGGKPHIAVRPPWDDGFTFTRDSTGHNWLAITAEGTGGKVYFPCKDHPSDEPNEGADLIITVPKDLVVAGPGLLISTTKKGDKATFHWKTNYTINNYSILFNVGDYKLVKRSYKSVAGNTVPIWFYVLNEHADKANKLMDMFEVTIHEKEKYFGEYPWAKEKVGLVETPHLGMEHQSMVAYGNKFRYVKVGNQDYDGLLHHEFGHEWWGNKVTAIDWADYWIHEGINTYADALFTLDFAGKPAYINLFKKSAKSFQNKLPLVLGKDIDEESAYNGDIYSKGAFFMHTINYVMGDSLFFPTLKGFAIDPKHTYSNLSNSDDVEQYFSAAYGKSLKPLFDMFLRTTDKLEISVTPTRGDNKYLVKLNNISMPLPVDITTDAGTQRMVVDSKGITISSKTMPVIDADGWYFKRVIYE</sequence>
<evidence type="ECO:0000256" key="6">
    <source>
        <dbReference type="ARBA" id="ARBA00022490"/>
    </source>
</evidence>
<evidence type="ECO:0000313" key="18">
    <source>
        <dbReference type="Proteomes" id="UP000297540"/>
    </source>
</evidence>
<dbReference type="Pfam" id="PF17900">
    <property type="entry name" value="Peptidase_M1_N"/>
    <property type="match status" value="1"/>
</dbReference>
<keyword evidence="6" id="KW-0963">Cytoplasm</keyword>
<feature type="active site" description="Proton donor" evidence="12">
    <location>
        <position position="398"/>
    </location>
</feature>
<protein>
    <recommendedName>
        <fullName evidence="5">Aminopeptidase N</fullName>
        <ecNumber evidence="4">3.4.11.2</ecNumber>
    </recommendedName>
</protein>
<dbReference type="PANTHER" id="PTHR45726:SF3">
    <property type="entry name" value="LEUKOTRIENE A-4 HYDROLASE"/>
    <property type="match status" value="1"/>
</dbReference>
<evidence type="ECO:0000259" key="15">
    <source>
        <dbReference type="Pfam" id="PF01433"/>
    </source>
</evidence>
<dbReference type="GO" id="GO:0008237">
    <property type="term" value="F:metallopeptidase activity"/>
    <property type="evidence" value="ECO:0007669"/>
    <property type="project" value="UniProtKB-KW"/>
</dbReference>
<feature type="binding site" evidence="13">
    <location>
        <position position="325"/>
    </location>
    <ligand>
        <name>Zn(2+)</name>
        <dbReference type="ChEBI" id="CHEBI:29105"/>
        <note>catalytic</note>
    </ligand>
</feature>
<dbReference type="PANTHER" id="PTHR45726">
    <property type="entry name" value="LEUKOTRIENE A-4 HYDROLASE"/>
    <property type="match status" value="1"/>
</dbReference>
<dbReference type="Proteomes" id="UP000297540">
    <property type="component" value="Unassembled WGS sequence"/>
</dbReference>
<comment type="similarity">
    <text evidence="3">Belongs to the peptidase M1 family.</text>
</comment>
<evidence type="ECO:0000256" key="8">
    <source>
        <dbReference type="ARBA" id="ARBA00022723"/>
    </source>
</evidence>
<evidence type="ECO:0000256" key="11">
    <source>
        <dbReference type="ARBA" id="ARBA00023049"/>
    </source>
</evidence>
<keyword evidence="14" id="KW-0732">Signal</keyword>
<dbReference type="SUPFAM" id="SSF63737">
    <property type="entry name" value="Leukotriene A4 hydrolase N-terminal domain"/>
    <property type="match status" value="1"/>
</dbReference>
<organism evidence="17 18">
    <name type="scientific">Mucilaginibacter psychrotolerans</name>
    <dbReference type="NCBI Taxonomy" id="1524096"/>
    <lineage>
        <taxon>Bacteria</taxon>
        <taxon>Pseudomonadati</taxon>
        <taxon>Bacteroidota</taxon>
        <taxon>Sphingobacteriia</taxon>
        <taxon>Sphingobacteriales</taxon>
        <taxon>Sphingobacteriaceae</taxon>
        <taxon>Mucilaginibacter</taxon>
    </lineage>
</organism>
<dbReference type="GO" id="GO:0005737">
    <property type="term" value="C:cytoplasm"/>
    <property type="evidence" value="ECO:0007669"/>
    <property type="project" value="UniProtKB-SubCell"/>
</dbReference>
<keyword evidence="18" id="KW-1185">Reference proteome</keyword>
<dbReference type="AlphaFoldDB" id="A0A4Y8S9D6"/>
<evidence type="ECO:0000256" key="7">
    <source>
        <dbReference type="ARBA" id="ARBA00022670"/>
    </source>
</evidence>
<evidence type="ECO:0000256" key="10">
    <source>
        <dbReference type="ARBA" id="ARBA00022833"/>
    </source>
</evidence>
<evidence type="ECO:0000259" key="16">
    <source>
        <dbReference type="Pfam" id="PF17900"/>
    </source>
</evidence>
<dbReference type="InterPro" id="IPR027268">
    <property type="entry name" value="Peptidase_M4/M1_CTD_sf"/>
</dbReference>
<dbReference type="Gene3D" id="2.60.40.1730">
    <property type="entry name" value="tricorn interacting facor f3 domain"/>
    <property type="match status" value="1"/>
</dbReference>
<evidence type="ECO:0000256" key="5">
    <source>
        <dbReference type="ARBA" id="ARBA00015611"/>
    </source>
</evidence>
<feature type="domain" description="Aminopeptidase N-like N-terminal" evidence="16">
    <location>
        <begin position="42"/>
        <end position="213"/>
    </location>
</feature>
<evidence type="ECO:0000256" key="4">
    <source>
        <dbReference type="ARBA" id="ARBA00012564"/>
    </source>
</evidence>
<dbReference type="GO" id="GO:0016285">
    <property type="term" value="F:alanyl aminopeptidase activity"/>
    <property type="evidence" value="ECO:0007669"/>
    <property type="project" value="UniProtKB-EC"/>
</dbReference>
<keyword evidence="11" id="KW-0482">Metalloprotease</keyword>
<comment type="subcellular location">
    <subcellularLocation>
        <location evidence="2">Cytoplasm</location>
    </subcellularLocation>
</comment>